<dbReference type="EMBL" id="VXRG01000137">
    <property type="protein sequence ID" value="MXY95125.1"/>
    <property type="molecule type" value="Genomic_DNA"/>
</dbReference>
<organism evidence="11">
    <name type="scientific">Caldilineaceae bacterium SB0664_bin_27</name>
    <dbReference type="NCBI Taxonomy" id="2605260"/>
    <lineage>
        <taxon>Bacteria</taxon>
        <taxon>Bacillati</taxon>
        <taxon>Chloroflexota</taxon>
        <taxon>Caldilineae</taxon>
        <taxon>Caldilineales</taxon>
        <taxon>Caldilineaceae</taxon>
    </lineage>
</organism>
<protein>
    <submittedName>
        <fullName evidence="11">Carbohydrate ABC transporter permease</fullName>
    </submittedName>
</protein>
<dbReference type="InterPro" id="IPR050901">
    <property type="entry name" value="BP-dep_ABC_trans_perm"/>
</dbReference>
<feature type="transmembrane region" description="Helical" evidence="9">
    <location>
        <begin position="231"/>
        <end position="264"/>
    </location>
</feature>
<evidence type="ECO:0000256" key="9">
    <source>
        <dbReference type="RuleBase" id="RU363032"/>
    </source>
</evidence>
<dbReference type="AlphaFoldDB" id="A0A6B0YY56"/>
<evidence type="ECO:0000256" key="8">
    <source>
        <dbReference type="ARBA" id="ARBA00023136"/>
    </source>
</evidence>
<feature type="transmembrane region" description="Helical" evidence="9">
    <location>
        <begin position="78"/>
        <end position="99"/>
    </location>
</feature>
<keyword evidence="5" id="KW-0762">Sugar transport</keyword>
<name>A0A6B0YY56_9CHLR</name>
<feature type="transmembrane region" description="Helical" evidence="9">
    <location>
        <begin position="111"/>
        <end position="130"/>
    </location>
</feature>
<evidence type="ECO:0000256" key="2">
    <source>
        <dbReference type="ARBA" id="ARBA00009047"/>
    </source>
</evidence>
<evidence type="ECO:0000256" key="3">
    <source>
        <dbReference type="ARBA" id="ARBA00022448"/>
    </source>
</evidence>
<dbReference type="PANTHER" id="PTHR32243">
    <property type="entry name" value="MALTOSE TRANSPORT SYSTEM PERMEASE-RELATED"/>
    <property type="match status" value="1"/>
</dbReference>
<dbReference type="InterPro" id="IPR000515">
    <property type="entry name" value="MetI-like"/>
</dbReference>
<evidence type="ECO:0000259" key="10">
    <source>
        <dbReference type="PROSITE" id="PS50928"/>
    </source>
</evidence>
<evidence type="ECO:0000313" key="11">
    <source>
        <dbReference type="EMBL" id="MXY95125.1"/>
    </source>
</evidence>
<comment type="similarity">
    <text evidence="2">Belongs to the binding-protein-dependent transport system permease family. MalFG subfamily.</text>
</comment>
<evidence type="ECO:0000256" key="6">
    <source>
        <dbReference type="ARBA" id="ARBA00022692"/>
    </source>
</evidence>
<keyword evidence="6 9" id="KW-0812">Transmembrane</keyword>
<reference evidence="11" key="1">
    <citation type="submission" date="2019-09" db="EMBL/GenBank/DDBJ databases">
        <title>Characterisation of the sponge microbiome using genome-centric metagenomics.</title>
        <authorList>
            <person name="Engelberts J.P."/>
            <person name="Robbins S.J."/>
            <person name="De Goeij J.M."/>
            <person name="Aranda M."/>
            <person name="Bell S.C."/>
            <person name="Webster N.S."/>
        </authorList>
    </citation>
    <scope>NUCLEOTIDE SEQUENCE</scope>
    <source>
        <strain evidence="11">SB0664_bin_27</strain>
    </source>
</reference>
<dbReference type="PROSITE" id="PS50928">
    <property type="entry name" value="ABC_TM1"/>
    <property type="match status" value="1"/>
</dbReference>
<evidence type="ECO:0000256" key="5">
    <source>
        <dbReference type="ARBA" id="ARBA00022597"/>
    </source>
</evidence>
<gene>
    <name evidence="11" type="ORF">F4Y42_16920</name>
</gene>
<feature type="transmembrane region" description="Helical" evidence="9">
    <location>
        <begin position="190"/>
        <end position="211"/>
    </location>
</feature>
<keyword evidence="3 9" id="KW-0813">Transport</keyword>
<comment type="caution">
    <text evidence="11">The sequence shown here is derived from an EMBL/GenBank/DDBJ whole genome shotgun (WGS) entry which is preliminary data.</text>
</comment>
<dbReference type="SUPFAM" id="SSF161098">
    <property type="entry name" value="MetI-like"/>
    <property type="match status" value="1"/>
</dbReference>
<keyword evidence="4" id="KW-1003">Cell membrane</keyword>
<dbReference type="GO" id="GO:0055085">
    <property type="term" value="P:transmembrane transport"/>
    <property type="evidence" value="ECO:0007669"/>
    <property type="project" value="InterPro"/>
</dbReference>
<evidence type="ECO:0000256" key="4">
    <source>
        <dbReference type="ARBA" id="ARBA00022475"/>
    </source>
</evidence>
<evidence type="ECO:0000256" key="1">
    <source>
        <dbReference type="ARBA" id="ARBA00004651"/>
    </source>
</evidence>
<dbReference type="Gene3D" id="1.10.3720.10">
    <property type="entry name" value="MetI-like"/>
    <property type="match status" value="1"/>
</dbReference>
<proteinExistence type="inferred from homology"/>
<accession>A0A6B0YY56</accession>
<comment type="subcellular location">
    <subcellularLocation>
        <location evidence="1 9">Cell membrane</location>
        <topology evidence="1 9">Multi-pass membrane protein</topology>
    </subcellularLocation>
</comment>
<dbReference type="PANTHER" id="PTHR32243:SF50">
    <property type="entry name" value="MALTOSE_MALTODEXTRIN TRANSPORT SYSTEM PERMEASE PROTEIN MALG"/>
    <property type="match status" value="1"/>
</dbReference>
<dbReference type="InterPro" id="IPR035906">
    <property type="entry name" value="MetI-like_sf"/>
</dbReference>
<sequence length="281" mass="31697">MEKFVRRRLVRYVFAYAWLLIISTFTAFPFFWMLTSSFKARPEIFTRIPVFFPKEPTLANYNYVLTETPAGRYFLNSLYIATVTTLLALVLTTLGAYALSRFQFRMRRSLGVWLIAGQMFPGVLMLIPLFVTLTRLNLVNTYAGLIIVYTMGALPFSTWMLKGYFDTVPRELEDSAMIDGCSRVGAIRRVFLPVAAPGIAAVALFAFTIAWQEFMFALTMMKDQEKYPLSVGINFFVGIAGSVVWGNIMAMAVLIIVPGLIFFLFLQRYMISGLTAGAVKG</sequence>
<dbReference type="Pfam" id="PF00528">
    <property type="entry name" value="BPD_transp_1"/>
    <property type="match status" value="1"/>
</dbReference>
<dbReference type="GO" id="GO:0005886">
    <property type="term" value="C:plasma membrane"/>
    <property type="evidence" value="ECO:0007669"/>
    <property type="project" value="UniProtKB-SubCell"/>
</dbReference>
<keyword evidence="7 9" id="KW-1133">Transmembrane helix</keyword>
<evidence type="ECO:0000256" key="7">
    <source>
        <dbReference type="ARBA" id="ARBA00022989"/>
    </source>
</evidence>
<feature type="transmembrane region" description="Helical" evidence="9">
    <location>
        <begin position="142"/>
        <end position="161"/>
    </location>
</feature>
<keyword evidence="8 9" id="KW-0472">Membrane</keyword>
<dbReference type="CDD" id="cd06261">
    <property type="entry name" value="TM_PBP2"/>
    <property type="match status" value="1"/>
</dbReference>
<feature type="domain" description="ABC transmembrane type-1" evidence="10">
    <location>
        <begin position="74"/>
        <end position="266"/>
    </location>
</feature>
<feature type="transmembrane region" description="Helical" evidence="9">
    <location>
        <begin position="12"/>
        <end position="32"/>
    </location>
</feature>